<comment type="subcellular location">
    <subcellularLocation>
        <location evidence="1">Cell membrane</location>
        <topology evidence="1">Multi-pass membrane protein</topology>
    </subcellularLocation>
</comment>
<evidence type="ECO:0000256" key="5">
    <source>
        <dbReference type="SAM" id="Phobius"/>
    </source>
</evidence>
<organism evidence="7 8">
    <name type="scientific">Nocardiopsis aegyptia</name>
    <dbReference type="NCBI Taxonomy" id="220378"/>
    <lineage>
        <taxon>Bacteria</taxon>
        <taxon>Bacillati</taxon>
        <taxon>Actinomycetota</taxon>
        <taxon>Actinomycetes</taxon>
        <taxon>Streptosporangiales</taxon>
        <taxon>Nocardiopsidaceae</taxon>
        <taxon>Nocardiopsis</taxon>
    </lineage>
</organism>
<dbReference type="PROSITE" id="PS50850">
    <property type="entry name" value="MFS"/>
    <property type="match status" value="1"/>
</dbReference>
<accession>A0A7Z0EIA6</accession>
<feature type="transmembrane region" description="Helical" evidence="5">
    <location>
        <begin position="281"/>
        <end position="301"/>
    </location>
</feature>
<feature type="transmembrane region" description="Helical" evidence="5">
    <location>
        <begin position="46"/>
        <end position="65"/>
    </location>
</feature>
<dbReference type="GO" id="GO:0005886">
    <property type="term" value="C:plasma membrane"/>
    <property type="evidence" value="ECO:0007669"/>
    <property type="project" value="UniProtKB-SubCell"/>
</dbReference>
<dbReference type="SUPFAM" id="SSF103473">
    <property type="entry name" value="MFS general substrate transporter"/>
    <property type="match status" value="1"/>
</dbReference>
<dbReference type="InterPro" id="IPR020846">
    <property type="entry name" value="MFS_dom"/>
</dbReference>
<dbReference type="Proteomes" id="UP000572051">
    <property type="component" value="Unassembled WGS sequence"/>
</dbReference>
<dbReference type="PANTHER" id="PTHR23528">
    <property type="match status" value="1"/>
</dbReference>
<sequence length="431" mass="45168">MTALDSDADRVSGRRITFFVVLAVFAQESTWNFYDAQVPPLLGEYVTSAALIGALMGMDNLLGIFIQPWIGNRSDNTRTRWGRRIPYLAVGMPVAALLFAVIPLASSLPALVALMFCYALVCNSFKPIAESLLPDFIRPERRSRANAAVKAASSLTIVVSALISLFLVDSFPVLAFSVPALLMLVSAVVLVLKVRDNTSPAYREVAAEDASIAAATAAGQDSGAPPMTVRELLTDIVRDRSRERLLVLVAILLFGCAWAASRSLVTPYGMEALGLSRGSAGGLTLPSGVAFILAAFPVALLSERIGRLRVMALGMGLFALSLTLGALGDAPAAAVVALCVGAIGAAGFLVNGAVILWNLAPSARAFGTYTGLYTVGWMGGGFIGPALVGAMVEVTGWRFMLADAALLAALAVLVVLRVLALQRRAGTARAL</sequence>
<feature type="transmembrane region" description="Helical" evidence="5">
    <location>
        <begin position="333"/>
        <end position="359"/>
    </location>
</feature>
<comment type="caution">
    <text evidence="7">The sequence shown here is derived from an EMBL/GenBank/DDBJ whole genome shotgun (WGS) entry which is preliminary data.</text>
</comment>
<evidence type="ECO:0000313" key="7">
    <source>
        <dbReference type="EMBL" id="NYJ32579.1"/>
    </source>
</evidence>
<gene>
    <name evidence="7" type="ORF">HNR10_000460</name>
</gene>
<feature type="domain" description="Major facilitator superfamily (MFS) profile" evidence="6">
    <location>
        <begin position="243"/>
        <end position="431"/>
    </location>
</feature>
<feature type="transmembrane region" description="Helical" evidence="5">
    <location>
        <begin position="173"/>
        <end position="192"/>
    </location>
</feature>
<feature type="transmembrane region" description="Helical" evidence="5">
    <location>
        <begin position="16"/>
        <end position="34"/>
    </location>
</feature>
<dbReference type="EMBL" id="JACCFS010000001">
    <property type="protein sequence ID" value="NYJ32579.1"/>
    <property type="molecule type" value="Genomic_DNA"/>
</dbReference>
<keyword evidence="3 5" id="KW-1133">Transmembrane helix</keyword>
<dbReference type="GO" id="GO:0022857">
    <property type="term" value="F:transmembrane transporter activity"/>
    <property type="evidence" value="ECO:0007669"/>
    <property type="project" value="InterPro"/>
</dbReference>
<evidence type="ECO:0000256" key="3">
    <source>
        <dbReference type="ARBA" id="ARBA00022989"/>
    </source>
</evidence>
<dbReference type="InterPro" id="IPR036259">
    <property type="entry name" value="MFS_trans_sf"/>
</dbReference>
<name>A0A7Z0EIA6_9ACTN</name>
<feature type="transmembrane region" description="Helical" evidence="5">
    <location>
        <begin position="245"/>
        <end position="261"/>
    </location>
</feature>
<dbReference type="RefSeq" id="WP_179820471.1">
    <property type="nucleotide sequence ID" value="NZ_JACCFS010000001.1"/>
</dbReference>
<feature type="transmembrane region" description="Helical" evidence="5">
    <location>
        <begin position="147"/>
        <end position="167"/>
    </location>
</feature>
<feature type="transmembrane region" description="Helical" evidence="5">
    <location>
        <begin position="397"/>
        <end position="419"/>
    </location>
</feature>
<feature type="transmembrane region" description="Helical" evidence="5">
    <location>
        <begin position="371"/>
        <end position="391"/>
    </location>
</feature>
<dbReference type="InterPro" id="IPR011701">
    <property type="entry name" value="MFS"/>
</dbReference>
<keyword evidence="2 5" id="KW-0812">Transmembrane</keyword>
<dbReference type="PANTHER" id="PTHR23528:SF1">
    <property type="entry name" value="MAJOR FACILITATOR SUPERFAMILY (MFS) PROFILE DOMAIN-CONTAINING PROTEIN"/>
    <property type="match status" value="1"/>
</dbReference>
<dbReference type="AlphaFoldDB" id="A0A7Z0EIA6"/>
<evidence type="ECO:0000313" key="8">
    <source>
        <dbReference type="Proteomes" id="UP000572051"/>
    </source>
</evidence>
<evidence type="ECO:0000259" key="6">
    <source>
        <dbReference type="PROSITE" id="PS50850"/>
    </source>
</evidence>
<evidence type="ECO:0000256" key="4">
    <source>
        <dbReference type="ARBA" id="ARBA00023136"/>
    </source>
</evidence>
<feature type="transmembrane region" description="Helical" evidence="5">
    <location>
        <begin position="85"/>
        <end position="102"/>
    </location>
</feature>
<feature type="transmembrane region" description="Helical" evidence="5">
    <location>
        <begin position="108"/>
        <end position="126"/>
    </location>
</feature>
<feature type="transmembrane region" description="Helical" evidence="5">
    <location>
        <begin position="308"/>
        <end position="327"/>
    </location>
</feature>
<reference evidence="7 8" key="1">
    <citation type="submission" date="2020-07" db="EMBL/GenBank/DDBJ databases">
        <title>Sequencing the genomes of 1000 actinobacteria strains.</title>
        <authorList>
            <person name="Klenk H.-P."/>
        </authorList>
    </citation>
    <scope>NUCLEOTIDE SEQUENCE [LARGE SCALE GENOMIC DNA]</scope>
    <source>
        <strain evidence="7 8">DSM 44442</strain>
    </source>
</reference>
<protein>
    <submittedName>
        <fullName evidence="7">MFS family permease</fullName>
    </submittedName>
</protein>
<keyword evidence="8" id="KW-1185">Reference proteome</keyword>
<evidence type="ECO:0000256" key="1">
    <source>
        <dbReference type="ARBA" id="ARBA00004651"/>
    </source>
</evidence>
<dbReference type="Pfam" id="PF07690">
    <property type="entry name" value="MFS_1"/>
    <property type="match status" value="1"/>
</dbReference>
<dbReference type="Gene3D" id="1.20.1250.20">
    <property type="entry name" value="MFS general substrate transporter like domains"/>
    <property type="match status" value="2"/>
</dbReference>
<proteinExistence type="predicted"/>
<evidence type="ECO:0000256" key="2">
    <source>
        <dbReference type="ARBA" id="ARBA00022692"/>
    </source>
</evidence>
<keyword evidence="4 5" id="KW-0472">Membrane</keyword>